<sequence length="298" mass="34768">MAQQSNTSLSKNKNKRDRILLVDSEGTVVTTSDLPEKVPVLPAFHRPIFPGILSPISVDNQTSQWLREQISEDKMIAVVMVKPHKLKENQDMLVHASQLYRLGTLAYVLNWVELPDQSCQFMLSTLQRIKIERYQRKQKHYQADISYFEDKKIKLTEELKAAAAAIVSTLKELIPQNPTFSQEMFHLLNQVDINDPVMLADLAASMTNAKSEDLQKILETENLEQRIENTLLLLREEYDLSLLKEQISQKIDERVSKQQRDFFLREQLREIQQELGLEQDRKSLELKKLRERFHNLDL</sequence>
<evidence type="ECO:0000259" key="1">
    <source>
        <dbReference type="PROSITE" id="PS51787"/>
    </source>
</evidence>
<dbReference type="InterPro" id="IPR046336">
    <property type="entry name" value="Lon_prtase_N_sf"/>
</dbReference>
<dbReference type="Gene3D" id="1.20.58.1480">
    <property type="match status" value="1"/>
</dbReference>
<dbReference type="SUPFAM" id="SSF88697">
    <property type="entry name" value="PUA domain-like"/>
    <property type="match status" value="1"/>
</dbReference>
<dbReference type="PANTHER" id="PTHR43718">
    <property type="entry name" value="LON PROTEASE"/>
    <property type="match status" value="1"/>
</dbReference>
<dbReference type="EMBL" id="UINC01050928">
    <property type="protein sequence ID" value="SVB64481.1"/>
    <property type="molecule type" value="Genomic_DNA"/>
</dbReference>
<organism evidence="2">
    <name type="scientific">marine metagenome</name>
    <dbReference type="NCBI Taxonomy" id="408172"/>
    <lineage>
        <taxon>unclassified sequences</taxon>
        <taxon>metagenomes</taxon>
        <taxon>ecological metagenomes</taxon>
    </lineage>
</organism>
<dbReference type="Pfam" id="PF02190">
    <property type="entry name" value="LON_substr_bdg"/>
    <property type="match status" value="1"/>
</dbReference>
<gene>
    <name evidence="2" type="ORF">METZ01_LOCUS217335</name>
</gene>
<dbReference type="AlphaFoldDB" id="A0A382FR86"/>
<dbReference type="GO" id="GO:0004176">
    <property type="term" value="F:ATP-dependent peptidase activity"/>
    <property type="evidence" value="ECO:0007669"/>
    <property type="project" value="InterPro"/>
</dbReference>
<evidence type="ECO:0000313" key="2">
    <source>
        <dbReference type="EMBL" id="SVB64481.1"/>
    </source>
</evidence>
<feature type="non-terminal residue" evidence="2">
    <location>
        <position position="298"/>
    </location>
</feature>
<feature type="non-terminal residue" evidence="2">
    <location>
        <position position="1"/>
    </location>
</feature>
<proteinExistence type="predicted"/>
<protein>
    <recommendedName>
        <fullName evidence="1">Lon N-terminal domain-containing protein</fullName>
    </recommendedName>
</protein>
<feature type="domain" description="Lon N-terminal" evidence="1">
    <location>
        <begin position="38"/>
        <end position="238"/>
    </location>
</feature>
<dbReference type="InterPro" id="IPR015947">
    <property type="entry name" value="PUA-like_sf"/>
</dbReference>
<reference evidence="2" key="1">
    <citation type="submission" date="2018-05" db="EMBL/GenBank/DDBJ databases">
        <authorList>
            <person name="Lanie J.A."/>
            <person name="Ng W.-L."/>
            <person name="Kazmierczak K.M."/>
            <person name="Andrzejewski T.M."/>
            <person name="Davidsen T.M."/>
            <person name="Wayne K.J."/>
            <person name="Tettelin H."/>
            <person name="Glass J.I."/>
            <person name="Rusch D."/>
            <person name="Podicherti R."/>
            <person name="Tsui H.-C.T."/>
            <person name="Winkler M.E."/>
        </authorList>
    </citation>
    <scope>NUCLEOTIDE SEQUENCE</scope>
</reference>
<dbReference type="InterPro" id="IPR003111">
    <property type="entry name" value="Lon_prtase_N"/>
</dbReference>
<dbReference type="GO" id="GO:0004252">
    <property type="term" value="F:serine-type endopeptidase activity"/>
    <property type="evidence" value="ECO:0007669"/>
    <property type="project" value="InterPro"/>
</dbReference>
<dbReference type="GO" id="GO:0005524">
    <property type="term" value="F:ATP binding"/>
    <property type="evidence" value="ECO:0007669"/>
    <property type="project" value="InterPro"/>
</dbReference>
<name>A0A382FR86_9ZZZZ</name>
<dbReference type="PANTHER" id="PTHR43718:SF2">
    <property type="entry name" value="LON PROTEASE HOMOLOG, MITOCHONDRIAL"/>
    <property type="match status" value="1"/>
</dbReference>
<dbReference type="GO" id="GO:0006515">
    <property type="term" value="P:protein quality control for misfolded or incompletely synthesized proteins"/>
    <property type="evidence" value="ECO:0007669"/>
    <property type="project" value="TreeGrafter"/>
</dbReference>
<dbReference type="PROSITE" id="PS51787">
    <property type="entry name" value="LON_N"/>
    <property type="match status" value="1"/>
</dbReference>
<accession>A0A382FR86</accession>
<dbReference type="InterPro" id="IPR027065">
    <property type="entry name" value="Lon_Prtase"/>
</dbReference>
<dbReference type="SMART" id="SM00464">
    <property type="entry name" value="LON"/>
    <property type="match status" value="1"/>
</dbReference>
<dbReference type="Gene3D" id="2.30.130.40">
    <property type="entry name" value="LON domain-like"/>
    <property type="match status" value="1"/>
</dbReference>